<reference evidence="1 2" key="1">
    <citation type="submission" date="2017-11" db="EMBL/GenBank/DDBJ databases">
        <title>De-novo sequencing of pomegranate (Punica granatum L.) genome.</title>
        <authorList>
            <person name="Akparov Z."/>
            <person name="Amiraslanov A."/>
            <person name="Hajiyeva S."/>
            <person name="Abbasov M."/>
            <person name="Kaur K."/>
            <person name="Hamwieh A."/>
            <person name="Solovyev V."/>
            <person name="Salamov A."/>
            <person name="Braich B."/>
            <person name="Kosarev P."/>
            <person name="Mahmoud A."/>
            <person name="Hajiyev E."/>
            <person name="Babayeva S."/>
            <person name="Izzatullayeva V."/>
            <person name="Mammadov A."/>
            <person name="Mammadov A."/>
            <person name="Sharifova S."/>
            <person name="Ojaghi J."/>
            <person name="Eynullazada K."/>
            <person name="Bayramov B."/>
            <person name="Abdulazimova A."/>
            <person name="Shahmuradov I."/>
        </authorList>
    </citation>
    <scope>NUCLEOTIDE SEQUENCE [LARGE SCALE GENOMIC DNA]</scope>
    <source>
        <strain evidence="2">cv. AG2017</strain>
        <tissue evidence="1">Leaf</tissue>
    </source>
</reference>
<accession>A0A2I0IWD7</accession>
<name>A0A2I0IWD7_PUNGR</name>
<dbReference type="Proteomes" id="UP000233551">
    <property type="component" value="Unassembled WGS sequence"/>
</dbReference>
<proteinExistence type="predicted"/>
<dbReference type="EMBL" id="PGOL01002464">
    <property type="protein sequence ID" value="PKI47706.1"/>
    <property type="molecule type" value="Genomic_DNA"/>
</dbReference>
<evidence type="ECO:0000313" key="1">
    <source>
        <dbReference type="EMBL" id="PKI47706.1"/>
    </source>
</evidence>
<comment type="caution">
    <text evidence="1">The sequence shown here is derived from an EMBL/GenBank/DDBJ whole genome shotgun (WGS) entry which is preliminary data.</text>
</comment>
<evidence type="ECO:0000313" key="2">
    <source>
        <dbReference type="Proteomes" id="UP000233551"/>
    </source>
</evidence>
<gene>
    <name evidence="1" type="ORF">CRG98_031839</name>
</gene>
<dbReference type="AlphaFoldDB" id="A0A2I0IWD7"/>
<organism evidence="1 2">
    <name type="scientific">Punica granatum</name>
    <name type="common">Pomegranate</name>
    <dbReference type="NCBI Taxonomy" id="22663"/>
    <lineage>
        <taxon>Eukaryota</taxon>
        <taxon>Viridiplantae</taxon>
        <taxon>Streptophyta</taxon>
        <taxon>Embryophyta</taxon>
        <taxon>Tracheophyta</taxon>
        <taxon>Spermatophyta</taxon>
        <taxon>Magnoliopsida</taxon>
        <taxon>eudicotyledons</taxon>
        <taxon>Gunneridae</taxon>
        <taxon>Pentapetalae</taxon>
        <taxon>rosids</taxon>
        <taxon>malvids</taxon>
        <taxon>Myrtales</taxon>
        <taxon>Lythraceae</taxon>
        <taxon>Punica</taxon>
    </lineage>
</organism>
<keyword evidence="2" id="KW-1185">Reference proteome</keyword>
<protein>
    <submittedName>
        <fullName evidence="1">Uncharacterized protein</fullName>
    </submittedName>
</protein>
<sequence length="108" mass="11982">MRTSHWPLLSAPSDVYNETLSFAEGNPTGLSVGRQFIDKTKEFTWARGPAGGDSITRVYVGPKVNVWGQGPYRSGLTCTREHIILQYEVQMPSVLSHPMMDRAQRGSA</sequence>